<keyword evidence="1" id="KW-0472">Membrane</keyword>
<feature type="transmembrane region" description="Helical" evidence="1">
    <location>
        <begin position="91"/>
        <end position="109"/>
    </location>
</feature>
<keyword evidence="1" id="KW-0812">Transmembrane</keyword>
<sequence length="118" mass="13211">MFITQNGNSIEKQVLVNKLVQEGIVSSNSCNRVLSRGILDYNILKEENGFVSVVNPSPFVVKAVRGNVLDNWKAFIIPTSIISIVWSSEPFISAFFGIVSLLGVFAWFIEDKLTIERF</sequence>
<name>X1A0W0_9ZZZZ</name>
<evidence type="ECO:0000313" key="2">
    <source>
        <dbReference type="EMBL" id="GAG53921.1"/>
    </source>
</evidence>
<evidence type="ECO:0000256" key="1">
    <source>
        <dbReference type="SAM" id="Phobius"/>
    </source>
</evidence>
<organism evidence="2">
    <name type="scientific">marine sediment metagenome</name>
    <dbReference type="NCBI Taxonomy" id="412755"/>
    <lineage>
        <taxon>unclassified sequences</taxon>
        <taxon>metagenomes</taxon>
        <taxon>ecological metagenomes</taxon>
    </lineage>
</organism>
<gene>
    <name evidence="2" type="ORF">S01H4_18901</name>
</gene>
<protein>
    <submittedName>
        <fullName evidence="2">Uncharacterized protein</fullName>
    </submittedName>
</protein>
<keyword evidence="1" id="KW-1133">Transmembrane helix</keyword>
<proteinExistence type="predicted"/>
<dbReference type="EMBL" id="BART01008398">
    <property type="protein sequence ID" value="GAG53921.1"/>
    <property type="molecule type" value="Genomic_DNA"/>
</dbReference>
<accession>X1A0W0</accession>
<dbReference type="AlphaFoldDB" id="X1A0W0"/>
<reference evidence="2" key="1">
    <citation type="journal article" date="2014" name="Front. Microbiol.">
        <title>High frequency of phylogenetically diverse reductive dehalogenase-homologous genes in deep subseafloor sedimentary metagenomes.</title>
        <authorList>
            <person name="Kawai M."/>
            <person name="Futagami T."/>
            <person name="Toyoda A."/>
            <person name="Takaki Y."/>
            <person name="Nishi S."/>
            <person name="Hori S."/>
            <person name="Arai W."/>
            <person name="Tsubouchi T."/>
            <person name="Morono Y."/>
            <person name="Uchiyama I."/>
            <person name="Ito T."/>
            <person name="Fujiyama A."/>
            <person name="Inagaki F."/>
            <person name="Takami H."/>
        </authorList>
    </citation>
    <scope>NUCLEOTIDE SEQUENCE</scope>
    <source>
        <strain evidence="2">Expedition CK06-06</strain>
    </source>
</reference>
<comment type="caution">
    <text evidence="2">The sequence shown here is derived from an EMBL/GenBank/DDBJ whole genome shotgun (WGS) entry which is preliminary data.</text>
</comment>